<dbReference type="GO" id="GO:0033499">
    <property type="term" value="P:galactose catabolic process via UDP-galactose, Leloir pathway"/>
    <property type="evidence" value="ECO:0007669"/>
    <property type="project" value="TreeGrafter"/>
</dbReference>
<dbReference type="GO" id="GO:0005737">
    <property type="term" value="C:cytoplasm"/>
    <property type="evidence" value="ECO:0007669"/>
    <property type="project" value="TreeGrafter"/>
</dbReference>
<gene>
    <name evidence="12" type="ORF">HMPREF9290_0715</name>
</gene>
<evidence type="ECO:0000256" key="4">
    <source>
        <dbReference type="ARBA" id="ARBA00013185"/>
    </source>
</evidence>
<dbReference type="InterPro" id="IPR014718">
    <property type="entry name" value="GH-type_carb-bd"/>
</dbReference>
<comment type="similarity">
    <text evidence="3 8">Belongs to the aldose epimerase family.</text>
</comment>
<dbReference type="EC" id="5.1.3.3" evidence="4 8"/>
<feature type="binding site" evidence="11">
    <location>
        <begin position="176"/>
        <end position="178"/>
    </location>
    <ligand>
        <name>beta-D-galactose</name>
        <dbReference type="ChEBI" id="CHEBI:27667"/>
    </ligand>
</feature>
<protein>
    <recommendedName>
        <fullName evidence="5 8">Aldose 1-epimerase</fullName>
        <ecNumber evidence="4 8">5.1.3.3</ecNumber>
    </recommendedName>
</protein>
<evidence type="ECO:0000256" key="9">
    <source>
        <dbReference type="PIRSR" id="PIRSR005096-1"/>
    </source>
</evidence>
<evidence type="ECO:0000256" key="6">
    <source>
        <dbReference type="ARBA" id="ARBA00023235"/>
    </source>
</evidence>
<feature type="binding site" evidence="10">
    <location>
        <position position="247"/>
    </location>
    <ligand>
        <name>beta-D-galactose</name>
        <dbReference type="ChEBI" id="CHEBI:27667"/>
    </ligand>
</feature>
<dbReference type="GO" id="GO:0004034">
    <property type="term" value="F:aldose 1-epimerase activity"/>
    <property type="evidence" value="ECO:0007669"/>
    <property type="project" value="UniProtKB-EC"/>
</dbReference>
<comment type="catalytic activity">
    <reaction evidence="1 8">
        <text>alpha-D-glucose = beta-D-glucose</text>
        <dbReference type="Rhea" id="RHEA:10264"/>
        <dbReference type="ChEBI" id="CHEBI:15903"/>
        <dbReference type="ChEBI" id="CHEBI:17925"/>
        <dbReference type="EC" id="5.1.3.3"/>
    </reaction>
</comment>
<dbReference type="EMBL" id="AEXM01000029">
    <property type="protein sequence ID" value="EGC81618.1"/>
    <property type="molecule type" value="Genomic_DNA"/>
</dbReference>
<dbReference type="GO" id="GO:0030246">
    <property type="term" value="F:carbohydrate binding"/>
    <property type="evidence" value="ECO:0007669"/>
    <property type="project" value="InterPro"/>
</dbReference>
<dbReference type="PIRSF" id="PIRSF005096">
    <property type="entry name" value="GALM"/>
    <property type="match status" value="1"/>
</dbReference>
<dbReference type="Proteomes" id="UP000005286">
    <property type="component" value="Unassembled WGS sequence"/>
</dbReference>
<evidence type="ECO:0000256" key="7">
    <source>
        <dbReference type="ARBA" id="ARBA00023277"/>
    </source>
</evidence>
<evidence type="ECO:0000256" key="5">
    <source>
        <dbReference type="ARBA" id="ARBA00014165"/>
    </source>
</evidence>
<dbReference type="InterPro" id="IPR011013">
    <property type="entry name" value="Gal_mutarotase_sf_dom"/>
</dbReference>
<sequence>MNYTKRIIGNYKNEDVYEIKISLDSSRYVSFWSLGSRINEFYIEEIGNIILGYNCVDELLANRSYFFGATVGRVGGRISNASFNIDGKSYKLDKNDGENHLHGGDRGFDLRNWDFDIEENKDSIKIIFSLEDKTGPNYYPGNMKVKVTHTVTNEGDWIIDYYARCDADTIFNPTNHVYFNLNANENPITNHYLRVDSDYILETDEDLIPTGEKIDIGSSELDFSKGRNLGEVLESQDPEIMKNSGLDTAFILNKEDEVSLNLRNDRLSLDVLTDRDSLILYSLNKIDSNSSMPLVKNQGIAIEAQQLPDAINQKYFGSIILRKGEEFKCETKYKVRKI</sequence>
<comment type="pathway">
    <text evidence="2 8">Carbohydrate metabolism; hexose metabolism.</text>
</comment>
<evidence type="ECO:0000256" key="1">
    <source>
        <dbReference type="ARBA" id="ARBA00001614"/>
    </source>
</evidence>
<evidence type="ECO:0000256" key="10">
    <source>
        <dbReference type="PIRSR" id="PIRSR005096-2"/>
    </source>
</evidence>
<dbReference type="Gene3D" id="2.70.98.10">
    <property type="match status" value="1"/>
</dbReference>
<dbReference type="Pfam" id="PF01263">
    <property type="entry name" value="Aldose_epim"/>
    <property type="match status" value="1"/>
</dbReference>
<keyword evidence="13" id="KW-1185">Reference proteome</keyword>
<evidence type="ECO:0000256" key="8">
    <source>
        <dbReference type="PIRNR" id="PIRNR005096"/>
    </source>
</evidence>
<dbReference type="RefSeq" id="WP_004835406.1">
    <property type="nucleotide sequence ID" value="NZ_AEXM01000029.1"/>
</dbReference>
<evidence type="ECO:0000313" key="12">
    <source>
        <dbReference type="EMBL" id="EGC81618.1"/>
    </source>
</evidence>
<evidence type="ECO:0000256" key="2">
    <source>
        <dbReference type="ARBA" id="ARBA00005028"/>
    </source>
</evidence>
<keyword evidence="6 8" id="KW-0413">Isomerase</keyword>
<name>F0GX30_9FIRM</name>
<dbReference type="eggNOG" id="COG2017">
    <property type="taxonomic scope" value="Bacteria"/>
</dbReference>
<organism evidence="12 13">
    <name type="scientific">Anaerococcus prevotii ACS-065-V-Col13</name>
    <dbReference type="NCBI Taxonomy" id="879305"/>
    <lineage>
        <taxon>Bacteria</taxon>
        <taxon>Bacillati</taxon>
        <taxon>Bacillota</taxon>
        <taxon>Tissierellia</taxon>
        <taxon>Tissierellales</taxon>
        <taxon>Peptoniphilaceae</taxon>
        <taxon>Anaerococcus</taxon>
    </lineage>
</organism>
<dbReference type="GO" id="GO:0006006">
    <property type="term" value="P:glucose metabolic process"/>
    <property type="evidence" value="ECO:0007669"/>
    <property type="project" value="TreeGrafter"/>
</dbReference>
<feature type="active site" description="Proton acceptor" evidence="9">
    <location>
        <position position="303"/>
    </location>
</feature>
<feature type="active site" description="Proton donor" evidence="9">
    <location>
        <position position="176"/>
    </location>
</feature>
<dbReference type="CDD" id="cd09019">
    <property type="entry name" value="galactose_mutarotase_like"/>
    <property type="match status" value="1"/>
</dbReference>
<evidence type="ECO:0000313" key="13">
    <source>
        <dbReference type="Proteomes" id="UP000005286"/>
    </source>
</evidence>
<accession>F0GX30</accession>
<comment type="caution">
    <text evidence="12">The sequence shown here is derived from an EMBL/GenBank/DDBJ whole genome shotgun (WGS) entry which is preliminary data.</text>
</comment>
<dbReference type="InterPro" id="IPR015443">
    <property type="entry name" value="Aldose_1-epimerase"/>
</dbReference>
<dbReference type="UniPathway" id="UPA00242"/>
<dbReference type="PANTHER" id="PTHR10091:SF0">
    <property type="entry name" value="GALACTOSE MUTAROTASE"/>
    <property type="match status" value="1"/>
</dbReference>
<dbReference type="STRING" id="879305.HMPREF9290_0715"/>
<dbReference type="AlphaFoldDB" id="F0GX30"/>
<keyword evidence="7 8" id="KW-0119">Carbohydrate metabolism</keyword>
<evidence type="ECO:0000256" key="3">
    <source>
        <dbReference type="ARBA" id="ARBA00006206"/>
    </source>
</evidence>
<evidence type="ECO:0000256" key="11">
    <source>
        <dbReference type="PIRSR" id="PIRSR005096-3"/>
    </source>
</evidence>
<dbReference type="InterPro" id="IPR018052">
    <property type="entry name" value="Ald1_epimerase_CS"/>
</dbReference>
<dbReference type="PROSITE" id="PS00545">
    <property type="entry name" value="ALDOSE_1_EPIMERASE"/>
    <property type="match status" value="1"/>
</dbReference>
<dbReference type="PANTHER" id="PTHR10091">
    <property type="entry name" value="ALDOSE-1-EPIMERASE"/>
    <property type="match status" value="1"/>
</dbReference>
<dbReference type="PATRIC" id="fig|879305.3.peg.1362"/>
<reference evidence="12 13" key="1">
    <citation type="submission" date="2011-01" db="EMBL/GenBank/DDBJ databases">
        <authorList>
            <person name="Durkin A.S."/>
            <person name="Madupu R."/>
            <person name="Torralba M."/>
            <person name="Gillis M."/>
            <person name="Methe B."/>
            <person name="Sutton G."/>
            <person name="Nelson K.E."/>
        </authorList>
    </citation>
    <scope>NUCLEOTIDE SEQUENCE [LARGE SCALE GENOMIC DNA]</scope>
    <source>
        <strain evidence="12 13">ACS-065-V-Col13</strain>
    </source>
</reference>
<proteinExistence type="inferred from homology"/>
<dbReference type="InterPro" id="IPR047215">
    <property type="entry name" value="Galactose_mutarotase-like"/>
</dbReference>
<dbReference type="InterPro" id="IPR008183">
    <property type="entry name" value="Aldose_1/G6P_1-epimerase"/>
</dbReference>
<dbReference type="SUPFAM" id="SSF74650">
    <property type="entry name" value="Galactose mutarotase-like"/>
    <property type="match status" value="1"/>
</dbReference>